<dbReference type="PANTHER" id="PTHR47326:SF1">
    <property type="entry name" value="HTH PSQ-TYPE DOMAIN-CONTAINING PROTEIN"/>
    <property type="match status" value="1"/>
</dbReference>
<dbReference type="AlphaFoldDB" id="A0A6L2PGA7"/>
<dbReference type="GO" id="GO:0003676">
    <property type="term" value="F:nucleic acid binding"/>
    <property type="evidence" value="ECO:0007669"/>
    <property type="project" value="InterPro"/>
</dbReference>
<dbReference type="InParanoid" id="A0A6L2PGA7"/>
<evidence type="ECO:0000313" key="2">
    <source>
        <dbReference type="Proteomes" id="UP000502823"/>
    </source>
</evidence>
<evidence type="ECO:0000313" key="1">
    <source>
        <dbReference type="EMBL" id="GFG29117.1"/>
    </source>
</evidence>
<proteinExistence type="predicted"/>
<comment type="caution">
    <text evidence="1">The sequence shown here is derived from an EMBL/GenBank/DDBJ whole genome shotgun (WGS) entry which is preliminary data.</text>
</comment>
<organism evidence="1 2">
    <name type="scientific">Coptotermes formosanus</name>
    <name type="common">Formosan subterranean termite</name>
    <dbReference type="NCBI Taxonomy" id="36987"/>
    <lineage>
        <taxon>Eukaryota</taxon>
        <taxon>Metazoa</taxon>
        <taxon>Ecdysozoa</taxon>
        <taxon>Arthropoda</taxon>
        <taxon>Hexapoda</taxon>
        <taxon>Insecta</taxon>
        <taxon>Pterygota</taxon>
        <taxon>Neoptera</taxon>
        <taxon>Polyneoptera</taxon>
        <taxon>Dictyoptera</taxon>
        <taxon>Blattodea</taxon>
        <taxon>Blattoidea</taxon>
        <taxon>Termitoidae</taxon>
        <taxon>Rhinotermitidae</taxon>
        <taxon>Coptotermes</taxon>
    </lineage>
</organism>
<sequence>MGSPDLSACDYFLWGYLKSKVFTSKPRTIQELKQRVKKEIAAIPEQMTRRVMENRRESL</sequence>
<reference evidence="2" key="1">
    <citation type="submission" date="2020-01" db="EMBL/GenBank/DDBJ databases">
        <title>Draft genome sequence of the Termite Coptotermes fromosanus.</title>
        <authorList>
            <person name="Itakura S."/>
            <person name="Yosikawa Y."/>
            <person name="Umezawa K."/>
        </authorList>
    </citation>
    <scope>NUCLEOTIDE SEQUENCE [LARGE SCALE GENOMIC DNA]</scope>
</reference>
<dbReference type="Proteomes" id="UP000502823">
    <property type="component" value="Unassembled WGS sequence"/>
</dbReference>
<protein>
    <submittedName>
        <fullName evidence="1">Uncharacterized protein</fullName>
    </submittedName>
</protein>
<dbReference type="PANTHER" id="PTHR47326">
    <property type="entry name" value="TRANSPOSABLE ELEMENT TC3 TRANSPOSASE-LIKE PROTEIN"/>
    <property type="match status" value="1"/>
</dbReference>
<dbReference type="OrthoDB" id="6620868at2759"/>
<accession>A0A6L2PGA7</accession>
<dbReference type="InterPro" id="IPR036397">
    <property type="entry name" value="RNaseH_sf"/>
</dbReference>
<dbReference type="EMBL" id="BLKM01000111">
    <property type="protein sequence ID" value="GFG29117.1"/>
    <property type="molecule type" value="Genomic_DNA"/>
</dbReference>
<gene>
    <name evidence="1" type="ORF">Cfor_00284</name>
</gene>
<dbReference type="Gene3D" id="3.30.420.10">
    <property type="entry name" value="Ribonuclease H-like superfamily/Ribonuclease H"/>
    <property type="match status" value="1"/>
</dbReference>
<keyword evidence="2" id="KW-1185">Reference proteome</keyword>
<name>A0A6L2PGA7_COPFO</name>